<accession>A0AAE0EUK3</accession>
<feature type="region of interest" description="Disordered" evidence="1">
    <location>
        <begin position="1"/>
        <end position="114"/>
    </location>
</feature>
<gene>
    <name evidence="2" type="ORF">CYMTET_50624</name>
</gene>
<comment type="caution">
    <text evidence="2">The sequence shown here is derived from an EMBL/GenBank/DDBJ whole genome shotgun (WGS) entry which is preliminary data.</text>
</comment>
<evidence type="ECO:0000313" key="3">
    <source>
        <dbReference type="Proteomes" id="UP001190700"/>
    </source>
</evidence>
<feature type="compositionally biased region" description="Acidic residues" evidence="1">
    <location>
        <begin position="72"/>
        <end position="82"/>
    </location>
</feature>
<feature type="compositionally biased region" description="Polar residues" evidence="1">
    <location>
        <begin position="19"/>
        <end position="35"/>
    </location>
</feature>
<dbReference type="EMBL" id="LGRX02033909">
    <property type="protein sequence ID" value="KAK3239455.1"/>
    <property type="molecule type" value="Genomic_DNA"/>
</dbReference>
<protein>
    <submittedName>
        <fullName evidence="2">Uncharacterized protein</fullName>
    </submittedName>
</protein>
<keyword evidence="3" id="KW-1185">Reference proteome</keyword>
<dbReference type="Proteomes" id="UP001190700">
    <property type="component" value="Unassembled WGS sequence"/>
</dbReference>
<evidence type="ECO:0000256" key="1">
    <source>
        <dbReference type="SAM" id="MobiDB-lite"/>
    </source>
</evidence>
<evidence type="ECO:0000313" key="2">
    <source>
        <dbReference type="EMBL" id="KAK3239455.1"/>
    </source>
</evidence>
<proteinExistence type="predicted"/>
<reference evidence="2 3" key="1">
    <citation type="journal article" date="2015" name="Genome Biol. Evol.">
        <title>Comparative Genomics of a Bacterivorous Green Alga Reveals Evolutionary Causalities and Consequences of Phago-Mixotrophic Mode of Nutrition.</title>
        <authorList>
            <person name="Burns J.A."/>
            <person name="Paasch A."/>
            <person name="Narechania A."/>
            <person name="Kim E."/>
        </authorList>
    </citation>
    <scope>NUCLEOTIDE SEQUENCE [LARGE SCALE GENOMIC DNA]</scope>
    <source>
        <strain evidence="2 3">PLY_AMNH</strain>
    </source>
</reference>
<name>A0AAE0EUK3_9CHLO</name>
<dbReference type="AlphaFoldDB" id="A0AAE0EUK3"/>
<sequence>MRTAKEVKAAEAGGATKLASRTSGGSLHNTGNYTDGDSPANAATPGNANSSRRAPAGAGGAPPGEPVAGEGNEPEDWEEDDAMSAASGLEFTPMEPGGGENEARAQGRRRRRHRARGRLVEALGAYIFHSGVGRDWADPVGGA</sequence>
<organism evidence="2 3">
    <name type="scientific">Cymbomonas tetramitiformis</name>
    <dbReference type="NCBI Taxonomy" id="36881"/>
    <lineage>
        <taxon>Eukaryota</taxon>
        <taxon>Viridiplantae</taxon>
        <taxon>Chlorophyta</taxon>
        <taxon>Pyramimonadophyceae</taxon>
        <taxon>Pyramimonadales</taxon>
        <taxon>Pyramimonadaceae</taxon>
        <taxon>Cymbomonas</taxon>
    </lineage>
</organism>